<comment type="caution">
    <text evidence="3">The sequence shown here is derived from an EMBL/GenBank/DDBJ whole genome shotgun (WGS) entry which is preliminary data.</text>
</comment>
<dbReference type="GO" id="GO:0004553">
    <property type="term" value="F:hydrolase activity, hydrolyzing O-glycosyl compounds"/>
    <property type="evidence" value="ECO:0007669"/>
    <property type="project" value="InterPro"/>
</dbReference>
<dbReference type="AlphaFoldDB" id="A0A8H6KW63"/>
<keyword evidence="3" id="KW-0378">Hydrolase</keyword>
<protein>
    <submittedName>
        <fullName evidence="3">Glycoside hydrolase family 16 protein</fullName>
    </submittedName>
</protein>
<dbReference type="Proteomes" id="UP000654918">
    <property type="component" value="Unassembled WGS sequence"/>
</dbReference>
<accession>A0A8H6KW63</accession>
<feature type="signal peptide" evidence="1">
    <location>
        <begin position="1"/>
        <end position="18"/>
    </location>
</feature>
<organism evidence="3 4">
    <name type="scientific">Colletotrichum plurivorum</name>
    <dbReference type="NCBI Taxonomy" id="2175906"/>
    <lineage>
        <taxon>Eukaryota</taxon>
        <taxon>Fungi</taxon>
        <taxon>Dikarya</taxon>
        <taxon>Ascomycota</taxon>
        <taxon>Pezizomycotina</taxon>
        <taxon>Sordariomycetes</taxon>
        <taxon>Hypocreomycetidae</taxon>
        <taxon>Glomerellales</taxon>
        <taxon>Glomerellaceae</taxon>
        <taxon>Colletotrichum</taxon>
        <taxon>Colletotrichum orchidearum species complex</taxon>
    </lineage>
</organism>
<sequence>MRFTLLAASLFTAGDVLAQRSPAAAAINGGAGGYVVDGQYRFNQRQFWDFSKINVGGSTNLPAGQRVPTGLKASDFPVDSYVYTPANVIIARGYLHLKVNANTFISGEVTTNFKISYASVRAVAMLSEPAGVCNGMFFYQSDTQETDIEFLSNRNSASNTDAASDAGAPAGTRYLWLSNQAASKRKQKTTRPVPLPANPTSSLHEYRLDLVPGMTRFFIDGKQVWNSTDNVPTVAGVWVFNNWADPDPAWSAGPPKQDAYFRIRSIDMYYS</sequence>
<reference evidence="3" key="1">
    <citation type="journal article" date="2020" name="Phytopathology">
        <title>Genome Sequence Resources of Colletotrichum truncatum, C. plurivorum, C. musicola, and C. sojae: Four Species Pathogenic to Soybean (Glycine max).</title>
        <authorList>
            <person name="Rogerio F."/>
            <person name="Boufleur T.R."/>
            <person name="Ciampi-Guillardi M."/>
            <person name="Sukno S.A."/>
            <person name="Thon M.R."/>
            <person name="Massola Junior N.S."/>
            <person name="Baroncelli R."/>
        </authorList>
    </citation>
    <scope>NUCLEOTIDE SEQUENCE</scope>
    <source>
        <strain evidence="3">LFN00145</strain>
    </source>
</reference>
<evidence type="ECO:0000259" key="2">
    <source>
        <dbReference type="Pfam" id="PF00722"/>
    </source>
</evidence>
<dbReference type="EMBL" id="WIGO01000019">
    <property type="protein sequence ID" value="KAF6838425.1"/>
    <property type="molecule type" value="Genomic_DNA"/>
</dbReference>
<dbReference type="InterPro" id="IPR000757">
    <property type="entry name" value="Beta-glucanase-like"/>
</dbReference>
<dbReference type="CDD" id="cd00413">
    <property type="entry name" value="Glyco_hydrolase_16"/>
    <property type="match status" value="1"/>
</dbReference>
<dbReference type="InterPro" id="IPR013320">
    <property type="entry name" value="ConA-like_dom_sf"/>
</dbReference>
<dbReference type="SUPFAM" id="SSF49899">
    <property type="entry name" value="Concanavalin A-like lectins/glucanases"/>
    <property type="match status" value="1"/>
</dbReference>
<dbReference type="Pfam" id="PF00722">
    <property type="entry name" value="Glyco_hydro_16"/>
    <property type="match status" value="1"/>
</dbReference>
<keyword evidence="4" id="KW-1185">Reference proteome</keyword>
<name>A0A8H6KW63_9PEZI</name>
<evidence type="ECO:0000256" key="1">
    <source>
        <dbReference type="SAM" id="SignalP"/>
    </source>
</evidence>
<keyword evidence="1" id="KW-0732">Signal</keyword>
<dbReference type="PANTHER" id="PTHR38121">
    <property type="entry name" value="GH16 DOMAIN-CONTAINING PROTEIN"/>
    <property type="match status" value="1"/>
</dbReference>
<feature type="domain" description="GH16" evidence="2">
    <location>
        <begin position="83"/>
        <end position="230"/>
    </location>
</feature>
<evidence type="ECO:0000313" key="4">
    <source>
        <dbReference type="Proteomes" id="UP000654918"/>
    </source>
</evidence>
<evidence type="ECO:0000313" key="3">
    <source>
        <dbReference type="EMBL" id="KAF6838425.1"/>
    </source>
</evidence>
<dbReference type="GO" id="GO:0005975">
    <property type="term" value="P:carbohydrate metabolic process"/>
    <property type="evidence" value="ECO:0007669"/>
    <property type="project" value="InterPro"/>
</dbReference>
<feature type="chain" id="PRO_5034584775" evidence="1">
    <location>
        <begin position="19"/>
        <end position="271"/>
    </location>
</feature>
<gene>
    <name evidence="3" type="ORF">CPLU01_02537</name>
</gene>
<dbReference type="Gene3D" id="2.60.120.200">
    <property type="match status" value="1"/>
</dbReference>
<dbReference type="PANTHER" id="PTHR38121:SF2">
    <property type="entry name" value="ACYLTRANSFERASE 3 DOMAIN-CONTAINING PROTEIN"/>
    <property type="match status" value="1"/>
</dbReference>
<proteinExistence type="predicted"/>